<feature type="transmembrane region" description="Helical" evidence="1">
    <location>
        <begin position="62"/>
        <end position="79"/>
    </location>
</feature>
<evidence type="ECO:0000313" key="2">
    <source>
        <dbReference type="Proteomes" id="UP000050795"/>
    </source>
</evidence>
<dbReference type="AlphaFoldDB" id="A0AA85J0U7"/>
<reference evidence="2" key="1">
    <citation type="submission" date="2022-06" db="EMBL/GenBank/DDBJ databases">
        <authorList>
            <person name="Berger JAMES D."/>
            <person name="Berger JAMES D."/>
        </authorList>
    </citation>
    <scope>NUCLEOTIDE SEQUENCE [LARGE SCALE GENOMIC DNA]</scope>
</reference>
<feature type="transmembrane region" description="Helical" evidence="1">
    <location>
        <begin position="91"/>
        <end position="111"/>
    </location>
</feature>
<dbReference type="WBParaSite" id="TREG1_122640.1">
    <property type="protein sequence ID" value="TREG1_122640.1"/>
    <property type="gene ID" value="TREG1_122640"/>
</dbReference>
<keyword evidence="2" id="KW-1185">Reference proteome</keyword>
<keyword evidence="1" id="KW-1133">Transmembrane helix</keyword>
<evidence type="ECO:0000313" key="3">
    <source>
        <dbReference type="WBParaSite" id="TREG1_122640.1"/>
    </source>
</evidence>
<evidence type="ECO:0000256" key="1">
    <source>
        <dbReference type="SAM" id="Phobius"/>
    </source>
</evidence>
<reference evidence="3" key="2">
    <citation type="submission" date="2023-11" db="UniProtKB">
        <authorList>
            <consortium name="WormBaseParasite"/>
        </authorList>
    </citation>
    <scope>IDENTIFICATION</scope>
</reference>
<feature type="transmembrane region" description="Helical" evidence="1">
    <location>
        <begin position="39"/>
        <end position="56"/>
    </location>
</feature>
<feature type="transmembrane region" description="Helical" evidence="1">
    <location>
        <begin position="117"/>
        <end position="139"/>
    </location>
</feature>
<accession>A0AA85J0U7</accession>
<sequence length="140" mass="15543">MFSTWYNIHAFIALMSGINIYGALLLCERLRTIYPLNHILLSISFISLCAGVRFLSNDYVSFLISFAITAVISGIVIDLSWKLSNLAAKGLIIFSTIASLLAFSGFILLYFRDRVYMRILAGVCLCSAATLVSYTSFCLQ</sequence>
<proteinExistence type="predicted"/>
<name>A0AA85J0U7_TRIRE</name>
<feature type="transmembrane region" description="Helical" evidence="1">
    <location>
        <begin position="6"/>
        <end position="27"/>
    </location>
</feature>
<keyword evidence="1" id="KW-0812">Transmembrane</keyword>
<dbReference type="Proteomes" id="UP000050795">
    <property type="component" value="Unassembled WGS sequence"/>
</dbReference>
<organism evidence="2 3">
    <name type="scientific">Trichobilharzia regenti</name>
    <name type="common">Nasal bird schistosome</name>
    <dbReference type="NCBI Taxonomy" id="157069"/>
    <lineage>
        <taxon>Eukaryota</taxon>
        <taxon>Metazoa</taxon>
        <taxon>Spiralia</taxon>
        <taxon>Lophotrochozoa</taxon>
        <taxon>Platyhelminthes</taxon>
        <taxon>Trematoda</taxon>
        <taxon>Digenea</taxon>
        <taxon>Strigeidida</taxon>
        <taxon>Schistosomatoidea</taxon>
        <taxon>Schistosomatidae</taxon>
        <taxon>Trichobilharzia</taxon>
    </lineage>
</organism>
<keyword evidence="1" id="KW-0472">Membrane</keyword>
<protein>
    <submittedName>
        <fullName evidence="3">Uncharacterized protein</fullName>
    </submittedName>
</protein>